<organism evidence="2 3">
    <name type="scientific">Methanococcoides methylutens</name>
    <dbReference type="NCBI Taxonomy" id="2226"/>
    <lineage>
        <taxon>Archaea</taxon>
        <taxon>Methanobacteriati</taxon>
        <taxon>Methanobacteriota</taxon>
        <taxon>Stenosarchaea group</taxon>
        <taxon>Methanomicrobia</taxon>
        <taxon>Methanosarcinales</taxon>
        <taxon>Methanosarcinaceae</taxon>
        <taxon>Methanococcoides</taxon>
    </lineage>
</organism>
<gene>
    <name evidence="2" type="ORF">LI82_12415</name>
</gene>
<feature type="transmembrane region" description="Helical" evidence="1">
    <location>
        <begin position="42"/>
        <end position="61"/>
    </location>
</feature>
<dbReference type="Proteomes" id="UP000029859">
    <property type="component" value="Unassembled WGS sequence"/>
</dbReference>
<feature type="transmembrane region" description="Helical" evidence="1">
    <location>
        <begin position="160"/>
        <end position="182"/>
    </location>
</feature>
<comment type="caution">
    <text evidence="2">The sequence shown here is derived from an EMBL/GenBank/DDBJ whole genome shotgun (WGS) entry which is preliminary data.</text>
</comment>
<name>A0A099T2N9_METMT</name>
<keyword evidence="1" id="KW-0472">Membrane</keyword>
<reference evidence="2 3" key="1">
    <citation type="submission" date="2014-09" db="EMBL/GenBank/DDBJ databases">
        <title>Draft genome sequence of an obligately methylotrophic methanogen, Methanococcoides methylutens, isolated from marine sediment.</title>
        <authorList>
            <person name="Guan Y."/>
            <person name="Ngugi D.K."/>
            <person name="Blom J."/>
            <person name="Ali S."/>
            <person name="Ferry J.G."/>
            <person name="Stingl U."/>
        </authorList>
    </citation>
    <scope>NUCLEOTIDE SEQUENCE [LARGE SCALE GENOMIC DNA]</scope>
    <source>
        <strain evidence="2 3">DSM 2657</strain>
    </source>
</reference>
<evidence type="ECO:0008006" key="4">
    <source>
        <dbReference type="Google" id="ProtNLM"/>
    </source>
</evidence>
<evidence type="ECO:0000313" key="3">
    <source>
        <dbReference type="Proteomes" id="UP000029859"/>
    </source>
</evidence>
<dbReference type="AlphaFoldDB" id="A0A099T2N9"/>
<keyword evidence="1" id="KW-1133">Transmembrane helix</keyword>
<accession>A0A099T2N9</accession>
<evidence type="ECO:0000313" key="2">
    <source>
        <dbReference type="EMBL" id="KGK98491.1"/>
    </source>
</evidence>
<sequence>MYNNKAVEEQRGIVNKMRRFKMDVQPGPGNIIRVDIARDHSLVKMISLLMIAFFFFVLGIFIDGFEILAYVTWYLGVVALILWDRTTVELTNDMVKIHRPFFGSTILNKKDITETLIKRNYHFTFRYIWYLIMVGMSVYLFYGVFSDIQMYQIQHAPMDALIRLILSQSMLISLFIALFFNLERRLKHSTLLKVNTKNRSFVFYPEKPDEFEKVITEHS</sequence>
<protein>
    <recommendedName>
        <fullName evidence="4">DUF1673 domain-containing protein</fullName>
    </recommendedName>
</protein>
<proteinExistence type="predicted"/>
<keyword evidence="1" id="KW-0812">Transmembrane</keyword>
<keyword evidence="3" id="KW-1185">Reference proteome</keyword>
<dbReference type="EMBL" id="JRHO01000014">
    <property type="protein sequence ID" value="KGK98491.1"/>
    <property type="molecule type" value="Genomic_DNA"/>
</dbReference>
<feature type="transmembrane region" description="Helical" evidence="1">
    <location>
        <begin position="127"/>
        <end position="145"/>
    </location>
</feature>
<feature type="transmembrane region" description="Helical" evidence="1">
    <location>
        <begin position="67"/>
        <end position="83"/>
    </location>
</feature>
<evidence type="ECO:0000256" key="1">
    <source>
        <dbReference type="SAM" id="Phobius"/>
    </source>
</evidence>